<dbReference type="SMART" id="SM00052">
    <property type="entry name" value="EAL"/>
    <property type="match status" value="1"/>
</dbReference>
<dbReference type="PROSITE" id="PS50887">
    <property type="entry name" value="GGDEF"/>
    <property type="match status" value="1"/>
</dbReference>
<keyword evidence="1" id="KW-0472">Membrane</keyword>
<feature type="transmembrane region" description="Helical" evidence="1">
    <location>
        <begin position="61"/>
        <end position="87"/>
    </location>
</feature>
<dbReference type="InterPro" id="IPR000160">
    <property type="entry name" value="GGDEF_dom"/>
</dbReference>
<dbReference type="PROSITE" id="PS50883">
    <property type="entry name" value="EAL"/>
    <property type="match status" value="1"/>
</dbReference>
<dbReference type="Gene3D" id="3.20.20.450">
    <property type="entry name" value="EAL domain"/>
    <property type="match status" value="1"/>
</dbReference>
<gene>
    <name evidence="4" type="ORF">ACFPJ6_15510</name>
</gene>
<feature type="domain" description="GGDEF" evidence="3">
    <location>
        <begin position="259"/>
        <end position="389"/>
    </location>
</feature>
<keyword evidence="5" id="KW-1185">Reference proteome</keyword>
<dbReference type="Pfam" id="PF00990">
    <property type="entry name" value="GGDEF"/>
    <property type="match status" value="1"/>
</dbReference>
<reference evidence="5" key="1">
    <citation type="journal article" date="2019" name="Int. J. Syst. Evol. Microbiol.">
        <title>The Global Catalogue of Microorganisms (GCM) 10K type strain sequencing project: providing services to taxonomists for standard genome sequencing and annotation.</title>
        <authorList>
            <consortium name="The Broad Institute Genomics Platform"/>
            <consortium name="The Broad Institute Genome Sequencing Center for Infectious Disease"/>
            <person name="Wu L."/>
            <person name="Ma J."/>
        </authorList>
    </citation>
    <scope>NUCLEOTIDE SEQUENCE [LARGE SCALE GENOMIC DNA]</scope>
    <source>
        <strain evidence="5">CCUG 43114</strain>
    </source>
</reference>
<dbReference type="InterPro" id="IPR043128">
    <property type="entry name" value="Rev_trsase/Diguanyl_cyclase"/>
</dbReference>
<organism evidence="4 5">
    <name type="scientific">Aquipuribacter nitratireducens</name>
    <dbReference type="NCBI Taxonomy" id="650104"/>
    <lineage>
        <taxon>Bacteria</taxon>
        <taxon>Bacillati</taxon>
        <taxon>Actinomycetota</taxon>
        <taxon>Actinomycetes</taxon>
        <taxon>Micrococcales</taxon>
        <taxon>Intrasporangiaceae</taxon>
        <taxon>Aquipuribacter</taxon>
    </lineage>
</organism>
<dbReference type="Gene3D" id="3.30.70.270">
    <property type="match status" value="1"/>
</dbReference>
<dbReference type="InterPro" id="IPR001633">
    <property type="entry name" value="EAL_dom"/>
</dbReference>
<feature type="transmembrane region" description="Helical" evidence="1">
    <location>
        <begin position="107"/>
        <end position="126"/>
    </location>
</feature>
<dbReference type="Pfam" id="PF00563">
    <property type="entry name" value="EAL"/>
    <property type="match status" value="1"/>
</dbReference>
<feature type="domain" description="EAL" evidence="2">
    <location>
        <begin position="398"/>
        <end position="651"/>
    </location>
</feature>
<proteinExistence type="predicted"/>
<dbReference type="Proteomes" id="UP001596122">
    <property type="component" value="Unassembled WGS sequence"/>
</dbReference>
<feature type="transmembrane region" description="Helical" evidence="1">
    <location>
        <begin position="182"/>
        <end position="214"/>
    </location>
</feature>
<name>A0ABW0GR26_9MICO</name>
<dbReference type="CDD" id="cd01948">
    <property type="entry name" value="EAL"/>
    <property type="match status" value="1"/>
</dbReference>
<dbReference type="SUPFAM" id="SSF141868">
    <property type="entry name" value="EAL domain-like"/>
    <property type="match status" value="1"/>
</dbReference>
<dbReference type="InterPro" id="IPR029787">
    <property type="entry name" value="Nucleotide_cyclase"/>
</dbReference>
<evidence type="ECO:0000313" key="4">
    <source>
        <dbReference type="EMBL" id="MFC5382175.1"/>
    </source>
</evidence>
<dbReference type="PANTHER" id="PTHR44757:SF2">
    <property type="entry name" value="BIOFILM ARCHITECTURE MAINTENANCE PROTEIN MBAA"/>
    <property type="match status" value="1"/>
</dbReference>
<dbReference type="InterPro" id="IPR052155">
    <property type="entry name" value="Biofilm_reg_signaling"/>
</dbReference>
<feature type="transmembrane region" description="Helical" evidence="1">
    <location>
        <begin position="138"/>
        <end position="162"/>
    </location>
</feature>
<comment type="caution">
    <text evidence="4">The sequence shown here is derived from an EMBL/GenBank/DDBJ whole genome shotgun (WGS) entry which is preliminary data.</text>
</comment>
<sequence length="663" mass="69697">MLSTVTAVLGTAVAVLSVAAQDWSPLGEHPVGFLLLAALVLAGETRPIAVSRGDDVDYVTLSLPFLLPILAVGGLGLAVLTLLAASLLDDALSRRGVRTVAFNAGQYVLSLAAAWVAFALLAGIPLGGGPVEMRAGLVLPLLASGVVFVVVNQCLVAAAVAVTTEQPFSRAVVQDLRFTVTVQVMLVAVAPLAAIGLQAGSVFIALLAVPVVVLHRIAAEVTRREQEALHDGLTGLGNRELLRGRLQRGLHHAEEAGGGGPGLVLLDLDHFKDVNDTLGHPVGDELLRQVAKRLVATVGDSGMVARLGGDEFAVVVPGPIDEAEQVARTLLDAFDEAVLVGDLRLLVRASAGIAAAPQHGTSPSELMKNADVALYDAKGERGRWATYSPDHDVNSVDRLQLIDDLRTALDADALGVAFQPQVRVADGRTVGVEALVRWRHPARGDVPPDVFVPLAENAGMIPRLTAFVLDVALAELARWAADGHEVRLAVNVAARQLSDLALPPLVADTLKRHGVPAENLVIEVTETGILSDPVRVDVVVRELRRLGVGIAVDDYGTGNASLSYLKRLDVDELKIDKTFVVDMARRPEDFIIVRSTVSMARELGLRVVAEGVEDAATSDALSAVGCDTVQGFFHGRPAPGPQVLERLRAEADAARAGGSAEVH</sequence>
<evidence type="ECO:0000256" key="1">
    <source>
        <dbReference type="SAM" id="Phobius"/>
    </source>
</evidence>
<keyword evidence="1" id="KW-1133">Transmembrane helix</keyword>
<evidence type="ECO:0000259" key="2">
    <source>
        <dbReference type="PROSITE" id="PS50883"/>
    </source>
</evidence>
<dbReference type="SUPFAM" id="SSF55073">
    <property type="entry name" value="Nucleotide cyclase"/>
    <property type="match status" value="1"/>
</dbReference>
<evidence type="ECO:0000259" key="3">
    <source>
        <dbReference type="PROSITE" id="PS50887"/>
    </source>
</evidence>
<dbReference type="PANTHER" id="PTHR44757">
    <property type="entry name" value="DIGUANYLATE CYCLASE DGCP"/>
    <property type="match status" value="1"/>
</dbReference>
<protein>
    <submittedName>
        <fullName evidence="4">Bifunctional diguanylate cyclase/phosphodiesterase</fullName>
    </submittedName>
</protein>
<keyword evidence="1" id="KW-0812">Transmembrane</keyword>
<dbReference type="RefSeq" id="WP_340269679.1">
    <property type="nucleotide sequence ID" value="NZ_JBBEOG010000005.1"/>
</dbReference>
<evidence type="ECO:0000313" key="5">
    <source>
        <dbReference type="Proteomes" id="UP001596122"/>
    </source>
</evidence>
<dbReference type="NCBIfam" id="TIGR00254">
    <property type="entry name" value="GGDEF"/>
    <property type="match status" value="1"/>
</dbReference>
<accession>A0ABW0GR26</accession>
<dbReference type="SMART" id="SM00267">
    <property type="entry name" value="GGDEF"/>
    <property type="match status" value="1"/>
</dbReference>
<dbReference type="EMBL" id="JBHSLD010000014">
    <property type="protein sequence ID" value="MFC5382175.1"/>
    <property type="molecule type" value="Genomic_DNA"/>
</dbReference>
<dbReference type="InterPro" id="IPR035919">
    <property type="entry name" value="EAL_sf"/>
</dbReference>
<dbReference type="CDD" id="cd01949">
    <property type="entry name" value="GGDEF"/>
    <property type="match status" value="1"/>
</dbReference>